<dbReference type="PANTHER" id="PTHR33044">
    <property type="entry name" value="BIFUNCTIONAL INHIBITOR/LIPID-TRANSFER PROTEIN/SEED STORAGE 2S ALBUMIN SUPERFAMILY PROTEIN-RELATED"/>
    <property type="match status" value="1"/>
</dbReference>
<dbReference type="SMART" id="SM00499">
    <property type="entry name" value="AAI"/>
    <property type="match status" value="1"/>
</dbReference>
<dbReference type="AlphaFoldDB" id="A0A822ZRN0"/>
<dbReference type="PRINTS" id="PR00382">
    <property type="entry name" value="LIPIDTRNSFER"/>
</dbReference>
<dbReference type="GO" id="GO:0006869">
    <property type="term" value="P:lipid transport"/>
    <property type="evidence" value="ECO:0007669"/>
    <property type="project" value="InterPro"/>
</dbReference>
<evidence type="ECO:0000256" key="2">
    <source>
        <dbReference type="ARBA" id="ARBA00009748"/>
    </source>
</evidence>
<evidence type="ECO:0000256" key="4">
    <source>
        <dbReference type="ARBA" id="ARBA00022729"/>
    </source>
</evidence>
<evidence type="ECO:0000259" key="10">
    <source>
        <dbReference type="SMART" id="SM00499"/>
    </source>
</evidence>
<keyword evidence="5" id="KW-1015">Disulfide bond</keyword>
<feature type="compositionally biased region" description="Low complexity" evidence="8">
    <location>
        <begin position="148"/>
        <end position="162"/>
    </location>
</feature>
<evidence type="ECO:0000313" key="11">
    <source>
        <dbReference type="EMBL" id="DAD47902.1"/>
    </source>
</evidence>
<dbReference type="GO" id="GO:0098552">
    <property type="term" value="C:side of membrane"/>
    <property type="evidence" value="ECO:0007669"/>
    <property type="project" value="UniProtKB-KW"/>
</dbReference>
<keyword evidence="7" id="KW-0449">Lipoprotein</keyword>
<keyword evidence="4" id="KW-0732">Signal</keyword>
<reference evidence="11 12" key="1">
    <citation type="journal article" date="2020" name="Mol. Biol. Evol.">
        <title>Distinct Expression and Methylation Patterns for Genes with Different Fates following a Single Whole-Genome Duplication in Flowering Plants.</title>
        <authorList>
            <person name="Shi T."/>
            <person name="Rahmani R.S."/>
            <person name="Gugger P.F."/>
            <person name="Wang M."/>
            <person name="Li H."/>
            <person name="Zhang Y."/>
            <person name="Li Z."/>
            <person name="Wang Q."/>
            <person name="Van de Peer Y."/>
            <person name="Marchal K."/>
            <person name="Chen J."/>
        </authorList>
    </citation>
    <scope>NUCLEOTIDE SEQUENCE [LARGE SCALE GENOMIC DNA]</scope>
    <source>
        <tissue evidence="11">Leaf</tissue>
    </source>
</reference>
<keyword evidence="12" id="KW-1185">Reference proteome</keyword>
<dbReference type="FunFam" id="1.10.110.10:FF:000001">
    <property type="entry name" value="Bifunctional inhibitor/lipid-transfer protein/seed storage 2S albumin superfamily protein"/>
    <property type="match status" value="1"/>
</dbReference>
<dbReference type="Gene3D" id="1.10.110.10">
    <property type="entry name" value="Plant lipid-transfer and hydrophobic proteins"/>
    <property type="match status" value="1"/>
</dbReference>
<evidence type="ECO:0000313" key="12">
    <source>
        <dbReference type="Proteomes" id="UP000607653"/>
    </source>
</evidence>
<comment type="subcellular location">
    <subcellularLocation>
        <location evidence="1">Cell membrane</location>
        <topology evidence="1">Lipid-anchor</topology>
        <topology evidence="1">GPI-anchor</topology>
    </subcellularLocation>
</comment>
<dbReference type="InterPro" id="IPR043325">
    <property type="entry name" value="LTSS"/>
</dbReference>
<proteinExistence type="inferred from homology"/>
<dbReference type="GO" id="GO:0005886">
    <property type="term" value="C:plasma membrane"/>
    <property type="evidence" value="ECO:0007669"/>
    <property type="project" value="UniProtKB-SubCell"/>
</dbReference>
<keyword evidence="9" id="KW-0472">Membrane</keyword>
<evidence type="ECO:0000256" key="1">
    <source>
        <dbReference type="ARBA" id="ARBA00004609"/>
    </source>
</evidence>
<dbReference type="InterPro" id="IPR016140">
    <property type="entry name" value="Bifunc_inhib/LTP/seed_store"/>
</dbReference>
<dbReference type="InterPro" id="IPR000528">
    <property type="entry name" value="Plant_nsLTP"/>
</dbReference>
<organism evidence="11 12">
    <name type="scientific">Nelumbo nucifera</name>
    <name type="common">Sacred lotus</name>
    <dbReference type="NCBI Taxonomy" id="4432"/>
    <lineage>
        <taxon>Eukaryota</taxon>
        <taxon>Viridiplantae</taxon>
        <taxon>Streptophyta</taxon>
        <taxon>Embryophyta</taxon>
        <taxon>Tracheophyta</taxon>
        <taxon>Spermatophyta</taxon>
        <taxon>Magnoliopsida</taxon>
        <taxon>Proteales</taxon>
        <taxon>Nelumbonaceae</taxon>
        <taxon>Nelumbo</taxon>
    </lineage>
</organism>
<keyword evidence="3" id="KW-0336">GPI-anchor</keyword>
<feature type="domain" description="Bifunctional inhibitor/plant lipid transfer protein/seed storage helical" evidence="10">
    <location>
        <begin position="62"/>
        <end position="139"/>
    </location>
</feature>
<dbReference type="CDD" id="cd00010">
    <property type="entry name" value="AAI_LTSS"/>
    <property type="match status" value="1"/>
</dbReference>
<sequence length="248" mass="24638">MAPSCILPTQIESKLSPAPYLLNILPAFSVQMAARGMGIALVLIPALVAMLLGGAAAQSSSCTSVIVSMSPCLNYITGNSSTPSSSCCSQLASVVKSTPRCLCEVLNGGASSLGIQINQTRALALPNSCSVQTPPVSQCNTVSPTASPAGTPDTKTTPATPDAKPESKATPAVPSVPSGAPDTETTPEVPAGAPDSKSTPAVPSVPAGGGSKTVPTTGANTSDGSSNKLTFSLLLLITASYASSFIGF</sequence>
<keyword evidence="6" id="KW-0325">Glycoprotein</keyword>
<feature type="compositionally biased region" description="Polar residues" evidence="8">
    <location>
        <begin position="136"/>
        <end position="146"/>
    </location>
</feature>
<evidence type="ECO:0000256" key="8">
    <source>
        <dbReference type="SAM" id="MobiDB-lite"/>
    </source>
</evidence>
<dbReference type="Proteomes" id="UP000607653">
    <property type="component" value="Unassembled WGS sequence"/>
</dbReference>
<dbReference type="SUPFAM" id="SSF47699">
    <property type="entry name" value="Bifunctional inhibitor/lipid-transfer protein/seed storage 2S albumin"/>
    <property type="match status" value="1"/>
</dbReference>
<dbReference type="EMBL" id="DUZY01000008">
    <property type="protein sequence ID" value="DAD47902.1"/>
    <property type="molecule type" value="Genomic_DNA"/>
</dbReference>
<evidence type="ECO:0000256" key="5">
    <source>
        <dbReference type="ARBA" id="ARBA00023157"/>
    </source>
</evidence>
<feature type="transmembrane region" description="Helical" evidence="9">
    <location>
        <begin position="38"/>
        <end position="57"/>
    </location>
</feature>
<feature type="region of interest" description="Disordered" evidence="8">
    <location>
        <begin position="136"/>
        <end position="226"/>
    </location>
</feature>
<gene>
    <name evidence="11" type="ORF">HUJ06_017839</name>
</gene>
<evidence type="ECO:0000256" key="3">
    <source>
        <dbReference type="ARBA" id="ARBA00022622"/>
    </source>
</evidence>
<feature type="compositionally biased region" description="Polar residues" evidence="8">
    <location>
        <begin position="213"/>
        <end position="226"/>
    </location>
</feature>
<comment type="caution">
    <text evidence="11">The sequence shown here is derived from an EMBL/GenBank/DDBJ whole genome shotgun (WGS) entry which is preliminary data.</text>
</comment>
<keyword evidence="9" id="KW-1133">Transmembrane helix</keyword>
<evidence type="ECO:0000256" key="9">
    <source>
        <dbReference type="SAM" id="Phobius"/>
    </source>
</evidence>
<accession>A0A822ZRN0</accession>
<evidence type="ECO:0000256" key="7">
    <source>
        <dbReference type="ARBA" id="ARBA00023288"/>
    </source>
</evidence>
<name>A0A822ZRN0_NELNU</name>
<dbReference type="Pfam" id="PF14368">
    <property type="entry name" value="LTP_2"/>
    <property type="match status" value="1"/>
</dbReference>
<protein>
    <recommendedName>
        <fullName evidence="10">Bifunctional inhibitor/plant lipid transfer protein/seed storage helical domain-containing protein</fullName>
    </recommendedName>
</protein>
<dbReference type="InterPro" id="IPR036312">
    <property type="entry name" value="Bifun_inhib/LTP/seed_sf"/>
</dbReference>
<keyword evidence="9" id="KW-0812">Transmembrane</keyword>
<comment type="similarity">
    <text evidence="2">Belongs to the plant LTP family.</text>
</comment>
<dbReference type="GO" id="GO:0008289">
    <property type="term" value="F:lipid binding"/>
    <property type="evidence" value="ECO:0007669"/>
    <property type="project" value="InterPro"/>
</dbReference>
<evidence type="ECO:0000256" key="6">
    <source>
        <dbReference type="ARBA" id="ARBA00023180"/>
    </source>
</evidence>